<evidence type="ECO:0000256" key="5">
    <source>
        <dbReference type="ARBA" id="ARBA00022741"/>
    </source>
</evidence>
<dbReference type="GO" id="GO:0034775">
    <property type="term" value="P:glutathione transmembrane transport"/>
    <property type="evidence" value="ECO:0007669"/>
    <property type="project" value="InterPro"/>
</dbReference>
<dbReference type="GO" id="GO:0045454">
    <property type="term" value="P:cell redox homeostasis"/>
    <property type="evidence" value="ECO:0007669"/>
    <property type="project" value="InterPro"/>
</dbReference>
<feature type="transmembrane region" description="Helical" evidence="11">
    <location>
        <begin position="110"/>
        <end position="135"/>
    </location>
</feature>
<feature type="compositionally biased region" description="Basic and acidic residues" evidence="10">
    <location>
        <begin position="48"/>
        <end position="59"/>
    </location>
</feature>
<keyword evidence="5" id="KW-0547">Nucleotide-binding</keyword>
<comment type="similarity">
    <text evidence="9">Belongs to the ABC transporter superfamily. Lipid exporter (TC 3.A.1.106) family.</text>
</comment>
<feature type="transmembrane region" description="Helical" evidence="11">
    <location>
        <begin position="141"/>
        <end position="160"/>
    </location>
</feature>
<evidence type="ECO:0000256" key="10">
    <source>
        <dbReference type="SAM" id="MobiDB-lite"/>
    </source>
</evidence>
<feature type="transmembrane region" description="Helical" evidence="11">
    <location>
        <begin position="225"/>
        <end position="246"/>
    </location>
</feature>
<dbReference type="InterPro" id="IPR036640">
    <property type="entry name" value="ABC1_TM_sf"/>
</dbReference>
<dbReference type="Proteomes" id="UP000475532">
    <property type="component" value="Unassembled WGS sequence"/>
</dbReference>
<dbReference type="PANTHER" id="PTHR24221:SF654">
    <property type="entry name" value="ATP-BINDING CASSETTE SUB-FAMILY B MEMBER 6"/>
    <property type="match status" value="1"/>
</dbReference>
<evidence type="ECO:0000259" key="13">
    <source>
        <dbReference type="PROSITE" id="PS50929"/>
    </source>
</evidence>
<feature type="transmembrane region" description="Helical" evidence="11">
    <location>
        <begin position="329"/>
        <end position="353"/>
    </location>
</feature>
<organism evidence="14 15">
    <name type="scientific">Actinomadura bangladeshensis</name>
    <dbReference type="NCBI Taxonomy" id="453573"/>
    <lineage>
        <taxon>Bacteria</taxon>
        <taxon>Bacillati</taxon>
        <taxon>Actinomycetota</taxon>
        <taxon>Actinomycetes</taxon>
        <taxon>Streptosporangiales</taxon>
        <taxon>Thermomonosporaceae</taxon>
        <taxon>Actinomadura</taxon>
    </lineage>
</organism>
<keyword evidence="3" id="KW-1003">Cell membrane</keyword>
<reference evidence="14 15" key="1">
    <citation type="submission" date="2020-01" db="EMBL/GenBank/DDBJ databases">
        <title>Insect and environment-associated Actinomycetes.</title>
        <authorList>
            <person name="Currrie C."/>
            <person name="Chevrette M."/>
            <person name="Carlson C."/>
            <person name="Stubbendieck R."/>
            <person name="Wendt-Pienkowski E."/>
        </authorList>
    </citation>
    <scope>NUCLEOTIDE SEQUENCE [LARGE SCALE GENOMIC DNA]</scope>
    <source>
        <strain evidence="14 15">SID10258</strain>
    </source>
</reference>
<dbReference type="PROSITE" id="PS50893">
    <property type="entry name" value="ABC_TRANSPORTER_2"/>
    <property type="match status" value="1"/>
</dbReference>
<sequence>MSADDPRGGPSRTGPDSHRGTGVNADDPRGGARRTGRDSRGGAGVNADDPRGGADRAGRDSLGGVGRTANDSRETSPATEARRGLNRGGGGGGGVILRLIRFARPARGRLLLAVLFGVLALGSGVGLMATSAWLISRAAEHPPVLMLMVAIVAVRAFGLGRGVFRYVERLVGHDATFRILADLRARVYERLERLAPGGLPAFRGGDLLNRLVADVDAVQDLFLRVLLPCTVAAVVGGASVGVAWALLPSAGAVLLVALLVAGVVAPWLSSAMARRAERRTTDLRGELTSHVVDTLQGAPELIAYGAAPAQLAEAARLDRDFTRATARSAATAGLGAAISALAGGLAVWGSLAVGIPAVRSGALDGVLLAVIVLLPLAAFEVVAGLPLAAQYLQRVRRSAARIFAILDAPPPVQDPAAPAPLPASPYTLKVENLRARWTPTAPYALDGVSLELTPGRRCAIVGPSGSGKTTLTSVLLRFLEPASGAASLNGIGLQSLAGDDVREVIGLCAQDAHLFDSTIGANIRLARPSATDDEIRDALRRARILDWVDSLPKGLDTHVGEHGAQVSGGQRQRIALARALLADFPILLLDEPAEHLDIATADELTADLLAATEGRTTLLVTHRLAGLDAVDEIIVLDEGRVADRGTHADLVSRPGLYRSLWERERTPTKVP</sequence>
<evidence type="ECO:0000256" key="1">
    <source>
        <dbReference type="ARBA" id="ARBA00004651"/>
    </source>
</evidence>
<dbReference type="Pfam" id="PF00664">
    <property type="entry name" value="ABC_membrane"/>
    <property type="match status" value="1"/>
</dbReference>
<keyword evidence="2" id="KW-0813">Transport</keyword>
<name>A0A6L9QC50_9ACTN</name>
<dbReference type="Pfam" id="PF00005">
    <property type="entry name" value="ABC_tran"/>
    <property type="match status" value="1"/>
</dbReference>
<dbReference type="InterPro" id="IPR003439">
    <property type="entry name" value="ABC_transporter-like_ATP-bd"/>
</dbReference>
<keyword evidence="7 11" id="KW-1133">Transmembrane helix</keyword>
<comment type="subcellular location">
    <subcellularLocation>
        <location evidence="1">Cell membrane</location>
        <topology evidence="1">Multi-pass membrane protein</topology>
    </subcellularLocation>
</comment>
<evidence type="ECO:0000256" key="2">
    <source>
        <dbReference type="ARBA" id="ARBA00022448"/>
    </source>
</evidence>
<dbReference type="SMART" id="SM00382">
    <property type="entry name" value="AAA"/>
    <property type="match status" value="1"/>
</dbReference>
<evidence type="ECO:0000313" key="15">
    <source>
        <dbReference type="Proteomes" id="UP000475532"/>
    </source>
</evidence>
<dbReference type="InterPro" id="IPR011527">
    <property type="entry name" value="ABC1_TM_dom"/>
</dbReference>
<dbReference type="EMBL" id="JAAGLI010000180">
    <property type="protein sequence ID" value="NEA22253.1"/>
    <property type="molecule type" value="Genomic_DNA"/>
</dbReference>
<evidence type="ECO:0000256" key="11">
    <source>
        <dbReference type="SAM" id="Phobius"/>
    </source>
</evidence>
<dbReference type="SUPFAM" id="SSF52540">
    <property type="entry name" value="P-loop containing nucleoside triphosphate hydrolases"/>
    <property type="match status" value="1"/>
</dbReference>
<protein>
    <submittedName>
        <fullName evidence="14">Thiol reductant ABC exporter subunit CydC</fullName>
    </submittedName>
</protein>
<dbReference type="PANTHER" id="PTHR24221">
    <property type="entry name" value="ATP-BINDING CASSETTE SUB-FAMILY B"/>
    <property type="match status" value="1"/>
</dbReference>
<dbReference type="GO" id="GO:0005886">
    <property type="term" value="C:plasma membrane"/>
    <property type="evidence" value="ECO:0007669"/>
    <property type="project" value="UniProtKB-SubCell"/>
</dbReference>
<evidence type="ECO:0000256" key="3">
    <source>
        <dbReference type="ARBA" id="ARBA00022475"/>
    </source>
</evidence>
<keyword evidence="8 11" id="KW-0472">Membrane</keyword>
<dbReference type="InterPro" id="IPR003593">
    <property type="entry name" value="AAA+_ATPase"/>
</dbReference>
<comment type="caution">
    <text evidence="14">The sequence shown here is derived from an EMBL/GenBank/DDBJ whole genome shotgun (WGS) entry which is preliminary data.</text>
</comment>
<evidence type="ECO:0000256" key="8">
    <source>
        <dbReference type="ARBA" id="ARBA00023136"/>
    </source>
</evidence>
<dbReference type="GO" id="GO:0016887">
    <property type="term" value="F:ATP hydrolysis activity"/>
    <property type="evidence" value="ECO:0007669"/>
    <property type="project" value="InterPro"/>
</dbReference>
<evidence type="ECO:0000256" key="9">
    <source>
        <dbReference type="ARBA" id="ARBA00061644"/>
    </source>
</evidence>
<dbReference type="Gene3D" id="1.20.1560.10">
    <property type="entry name" value="ABC transporter type 1, transmembrane domain"/>
    <property type="match status" value="1"/>
</dbReference>
<evidence type="ECO:0000313" key="14">
    <source>
        <dbReference type="EMBL" id="NEA22253.1"/>
    </source>
</evidence>
<dbReference type="FunFam" id="3.40.50.300:FF:000299">
    <property type="entry name" value="ABC transporter ATP-binding protein/permease"/>
    <property type="match status" value="1"/>
</dbReference>
<evidence type="ECO:0000259" key="12">
    <source>
        <dbReference type="PROSITE" id="PS50893"/>
    </source>
</evidence>
<dbReference type="InterPro" id="IPR017871">
    <property type="entry name" value="ABC_transporter-like_CS"/>
</dbReference>
<keyword evidence="4 11" id="KW-0812">Transmembrane</keyword>
<dbReference type="NCBIfam" id="TIGR02868">
    <property type="entry name" value="CydC"/>
    <property type="match status" value="1"/>
</dbReference>
<feature type="domain" description="ABC transporter" evidence="12">
    <location>
        <begin position="428"/>
        <end position="663"/>
    </location>
</feature>
<dbReference type="AlphaFoldDB" id="A0A6L9QC50"/>
<proteinExistence type="inferred from homology"/>
<accession>A0A6L9QC50</accession>
<dbReference type="InterPro" id="IPR039421">
    <property type="entry name" value="Type_1_exporter"/>
</dbReference>
<feature type="transmembrane region" description="Helical" evidence="11">
    <location>
        <begin position="252"/>
        <end position="269"/>
    </location>
</feature>
<evidence type="ECO:0000256" key="7">
    <source>
        <dbReference type="ARBA" id="ARBA00022989"/>
    </source>
</evidence>
<dbReference type="SUPFAM" id="SSF90123">
    <property type="entry name" value="ABC transporter transmembrane region"/>
    <property type="match status" value="1"/>
</dbReference>
<feature type="transmembrane region" description="Helical" evidence="11">
    <location>
        <begin position="365"/>
        <end position="388"/>
    </location>
</feature>
<dbReference type="GO" id="GO:0005524">
    <property type="term" value="F:ATP binding"/>
    <property type="evidence" value="ECO:0007669"/>
    <property type="project" value="UniProtKB-KW"/>
</dbReference>
<dbReference type="GO" id="GO:0140359">
    <property type="term" value="F:ABC-type transporter activity"/>
    <property type="evidence" value="ECO:0007669"/>
    <property type="project" value="InterPro"/>
</dbReference>
<dbReference type="PROSITE" id="PS00211">
    <property type="entry name" value="ABC_TRANSPORTER_1"/>
    <property type="match status" value="1"/>
</dbReference>
<gene>
    <name evidence="14" type="primary">cydC</name>
    <name evidence="14" type="ORF">G3I70_07095</name>
</gene>
<dbReference type="InterPro" id="IPR027417">
    <property type="entry name" value="P-loop_NTPase"/>
</dbReference>
<evidence type="ECO:0000256" key="6">
    <source>
        <dbReference type="ARBA" id="ARBA00022840"/>
    </source>
</evidence>
<feature type="region of interest" description="Disordered" evidence="10">
    <location>
        <begin position="1"/>
        <end position="87"/>
    </location>
</feature>
<keyword evidence="6" id="KW-0067">ATP-binding</keyword>
<dbReference type="Gene3D" id="3.40.50.300">
    <property type="entry name" value="P-loop containing nucleotide triphosphate hydrolases"/>
    <property type="match status" value="1"/>
</dbReference>
<dbReference type="PROSITE" id="PS50929">
    <property type="entry name" value="ABC_TM1F"/>
    <property type="match status" value="1"/>
</dbReference>
<evidence type="ECO:0000256" key="4">
    <source>
        <dbReference type="ARBA" id="ARBA00022692"/>
    </source>
</evidence>
<feature type="domain" description="ABC transmembrane type-1" evidence="13">
    <location>
        <begin position="111"/>
        <end position="394"/>
    </location>
</feature>
<feature type="compositionally biased region" description="Basic and acidic residues" evidence="10">
    <location>
        <begin position="26"/>
        <end position="40"/>
    </location>
</feature>
<dbReference type="InterPro" id="IPR014223">
    <property type="entry name" value="ABC_CydC/D"/>
</dbReference>